<evidence type="ECO:0000313" key="1">
    <source>
        <dbReference type="EMBL" id="MBX36680.1"/>
    </source>
</evidence>
<protein>
    <submittedName>
        <fullName evidence="1">Uncharacterized protein</fullName>
    </submittedName>
</protein>
<sequence>MLPVQTATNPSFPKTMVEKISTLIQTKHRVKFKSISSAMLQMLMTSPKGQQV</sequence>
<name>A0A2P2N2I1_RHIMU</name>
<organism evidence="1">
    <name type="scientific">Rhizophora mucronata</name>
    <name type="common">Asiatic mangrove</name>
    <dbReference type="NCBI Taxonomy" id="61149"/>
    <lineage>
        <taxon>Eukaryota</taxon>
        <taxon>Viridiplantae</taxon>
        <taxon>Streptophyta</taxon>
        <taxon>Embryophyta</taxon>
        <taxon>Tracheophyta</taxon>
        <taxon>Spermatophyta</taxon>
        <taxon>Magnoliopsida</taxon>
        <taxon>eudicotyledons</taxon>
        <taxon>Gunneridae</taxon>
        <taxon>Pentapetalae</taxon>
        <taxon>rosids</taxon>
        <taxon>fabids</taxon>
        <taxon>Malpighiales</taxon>
        <taxon>Rhizophoraceae</taxon>
        <taxon>Rhizophora</taxon>
    </lineage>
</organism>
<accession>A0A2P2N2I1</accession>
<dbReference type="EMBL" id="GGEC01056196">
    <property type="protein sequence ID" value="MBX36680.1"/>
    <property type="molecule type" value="Transcribed_RNA"/>
</dbReference>
<proteinExistence type="predicted"/>
<dbReference type="AlphaFoldDB" id="A0A2P2N2I1"/>
<reference evidence="1" key="1">
    <citation type="submission" date="2018-02" db="EMBL/GenBank/DDBJ databases">
        <title>Rhizophora mucronata_Transcriptome.</title>
        <authorList>
            <person name="Meera S.P."/>
            <person name="Sreeshan A."/>
            <person name="Augustine A."/>
        </authorList>
    </citation>
    <scope>NUCLEOTIDE SEQUENCE</scope>
    <source>
        <tissue evidence="1">Leaf</tissue>
    </source>
</reference>